<dbReference type="Gene3D" id="1.10.357.10">
    <property type="entry name" value="Tetracycline Repressor, domain 2"/>
    <property type="match status" value="1"/>
</dbReference>
<dbReference type="EMBL" id="PVNL01000118">
    <property type="protein sequence ID" value="PRQ00567.1"/>
    <property type="molecule type" value="Genomic_DNA"/>
</dbReference>
<dbReference type="RefSeq" id="WP_181234270.1">
    <property type="nucleotide sequence ID" value="NZ_PVNL01000118.1"/>
</dbReference>
<evidence type="ECO:0000256" key="1">
    <source>
        <dbReference type="ARBA" id="ARBA00023125"/>
    </source>
</evidence>
<dbReference type="PANTHER" id="PTHR43479:SF11">
    <property type="entry name" value="ACREF_ENVCD OPERON REPRESSOR-RELATED"/>
    <property type="match status" value="1"/>
</dbReference>
<dbReference type="InterPro" id="IPR050624">
    <property type="entry name" value="HTH-type_Tx_Regulator"/>
</dbReference>
<dbReference type="PANTHER" id="PTHR43479">
    <property type="entry name" value="ACREF/ENVCD OPERON REPRESSOR-RELATED"/>
    <property type="match status" value="1"/>
</dbReference>
<evidence type="ECO:0000259" key="3">
    <source>
        <dbReference type="PROSITE" id="PS50977"/>
    </source>
</evidence>
<reference evidence="4 5" key="1">
    <citation type="submission" date="2018-03" db="EMBL/GenBank/DDBJ databases">
        <title>Draft Genome Sequences of the Obligatory Marine Myxobacteria Enhygromyxa salina SWB007.</title>
        <authorList>
            <person name="Poehlein A."/>
            <person name="Moghaddam J.A."/>
            <person name="Harms H."/>
            <person name="Alanjari M."/>
            <person name="Koenig G.M."/>
            <person name="Daniel R."/>
            <person name="Schaeberle T.F."/>
        </authorList>
    </citation>
    <scope>NUCLEOTIDE SEQUENCE [LARGE SCALE GENOMIC DNA]</scope>
    <source>
        <strain evidence="4 5">SWB007</strain>
    </source>
</reference>
<dbReference type="Pfam" id="PF00440">
    <property type="entry name" value="TetR_N"/>
    <property type="match status" value="1"/>
</dbReference>
<gene>
    <name evidence="4" type="ORF">ENSA7_60610</name>
</gene>
<name>A0A2S9Y638_9BACT</name>
<dbReference type="InterPro" id="IPR009057">
    <property type="entry name" value="Homeodomain-like_sf"/>
</dbReference>
<keyword evidence="1 2" id="KW-0238">DNA-binding</keyword>
<evidence type="ECO:0000313" key="5">
    <source>
        <dbReference type="Proteomes" id="UP000238823"/>
    </source>
</evidence>
<dbReference type="AlphaFoldDB" id="A0A2S9Y638"/>
<protein>
    <submittedName>
        <fullName evidence="4">Bacterial regulatory protein, tetR family</fullName>
    </submittedName>
</protein>
<feature type="DNA-binding region" description="H-T-H motif" evidence="2">
    <location>
        <begin position="54"/>
        <end position="73"/>
    </location>
</feature>
<accession>A0A2S9Y638</accession>
<dbReference type="PROSITE" id="PS50977">
    <property type="entry name" value="HTH_TETR_2"/>
    <property type="match status" value="1"/>
</dbReference>
<dbReference type="SUPFAM" id="SSF46689">
    <property type="entry name" value="Homeodomain-like"/>
    <property type="match status" value="1"/>
</dbReference>
<proteinExistence type="predicted"/>
<dbReference type="GO" id="GO:0003677">
    <property type="term" value="F:DNA binding"/>
    <property type="evidence" value="ECO:0007669"/>
    <property type="project" value="UniProtKB-UniRule"/>
</dbReference>
<organism evidence="4 5">
    <name type="scientific">Enhygromyxa salina</name>
    <dbReference type="NCBI Taxonomy" id="215803"/>
    <lineage>
        <taxon>Bacteria</taxon>
        <taxon>Pseudomonadati</taxon>
        <taxon>Myxococcota</taxon>
        <taxon>Polyangia</taxon>
        <taxon>Nannocystales</taxon>
        <taxon>Nannocystaceae</taxon>
        <taxon>Enhygromyxa</taxon>
    </lineage>
</organism>
<dbReference type="Proteomes" id="UP000238823">
    <property type="component" value="Unassembled WGS sequence"/>
</dbReference>
<dbReference type="InterPro" id="IPR001647">
    <property type="entry name" value="HTH_TetR"/>
</dbReference>
<feature type="domain" description="HTH tetR-type" evidence="3">
    <location>
        <begin position="31"/>
        <end position="91"/>
    </location>
</feature>
<sequence length="231" mass="25836">MASASKPQIGVETETLRRTGKLRPARQLRSQRSLERIIEALDELLETKTFEEITVSEVCKQAGVAVGTFYDRVGNKDALLEHLRARVYAGIVAQIDQAFARERFVDLELRELLGINAREMVEMHRARRGAIRAIIVEARRSAAFAAHARELNAALMQRVTAVWLSKRADFRPGNAQLLVRSAFLMAAGFLRETVIWGDLWPGETNPDRVGADLEHMLTTFLLPAEDAGLSD</sequence>
<evidence type="ECO:0000313" key="4">
    <source>
        <dbReference type="EMBL" id="PRQ00567.1"/>
    </source>
</evidence>
<evidence type="ECO:0000256" key="2">
    <source>
        <dbReference type="PROSITE-ProRule" id="PRU00335"/>
    </source>
</evidence>
<comment type="caution">
    <text evidence="4">The sequence shown here is derived from an EMBL/GenBank/DDBJ whole genome shotgun (WGS) entry which is preliminary data.</text>
</comment>